<dbReference type="PANTHER" id="PTHR33420:SF3">
    <property type="entry name" value="FIMBRIAL SUBUNIT ELFA"/>
    <property type="match status" value="1"/>
</dbReference>
<evidence type="ECO:0000256" key="1">
    <source>
        <dbReference type="ARBA" id="ARBA00004561"/>
    </source>
</evidence>
<dbReference type="InterPro" id="IPR008966">
    <property type="entry name" value="Adhesion_dom_sf"/>
</dbReference>
<dbReference type="Pfam" id="PF16970">
    <property type="entry name" value="FimA"/>
    <property type="match status" value="1"/>
</dbReference>
<name>A0ABW7L9J2_9BURK</name>
<sequence length="186" mass="19249">MKREKKGISAGGMNMLAFAAMAAMPAMACAADGEITFKGEITAQTCSVRGNGQGKNFEVKLPTIPAAQLDAAGKEAGYTPFTISLNNCAEDSGKVYTFFEAGPSVDPDTGHLKPEGAEGAKGVQVAIMNSDFSTIKVGAEPGAQNSASVSINEKAAELNYYAKYIAIGKAEAGAVSTTVRYSIAYE</sequence>
<dbReference type="InterPro" id="IPR039458">
    <property type="entry name" value="FimA-like"/>
</dbReference>
<evidence type="ECO:0000313" key="6">
    <source>
        <dbReference type="EMBL" id="MFH5254407.1"/>
    </source>
</evidence>
<evidence type="ECO:0000256" key="2">
    <source>
        <dbReference type="ARBA" id="ARBA00006671"/>
    </source>
</evidence>
<organism evidence="6 7">
    <name type="scientific">Burkholderia semiarida</name>
    <dbReference type="NCBI Taxonomy" id="2843303"/>
    <lineage>
        <taxon>Bacteria</taxon>
        <taxon>Pseudomonadati</taxon>
        <taxon>Pseudomonadota</taxon>
        <taxon>Betaproteobacteria</taxon>
        <taxon>Burkholderiales</taxon>
        <taxon>Burkholderiaceae</taxon>
        <taxon>Burkholderia</taxon>
        <taxon>Burkholderia cepacia complex</taxon>
    </lineage>
</organism>
<evidence type="ECO:0000256" key="3">
    <source>
        <dbReference type="ARBA" id="ARBA00022729"/>
    </source>
</evidence>
<keyword evidence="3 5" id="KW-0732">Signal</keyword>
<dbReference type="InterPro" id="IPR036937">
    <property type="entry name" value="Adhesion_dom_fimbrial_sf"/>
</dbReference>
<keyword evidence="4" id="KW-0281">Fimbrium</keyword>
<protein>
    <submittedName>
        <fullName evidence="6">Fimbrial protein</fullName>
    </submittedName>
</protein>
<evidence type="ECO:0000256" key="4">
    <source>
        <dbReference type="ARBA" id="ARBA00023263"/>
    </source>
</evidence>
<comment type="subcellular location">
    <subcellularLocation>
        <location evidence="1">Fimbrium</location>
    </subcellularLocation>
</comment>
<reference evidence="6 7" key="1">
    <citation type="submission" date="2024-10" db="EMBL/GenBank/DDBJ databases">
        <title>Burkholderia semiarida in Mexico.</title>
        <authorList>
            <person name="Estrada P."/>
        </authorList>
    </citation>
    <scope>NUCLEOTIDE SEQUENCE [LARGE SCALE GENOMIC DNA]</scope>
    <source>
        <strain evidence="6 7">CLM7-1</strain>
    </source>
</reference>
<proteinExistence type="inferred from homology"/>
<gene>
    <name evidence="6" type="ORF">ACGTRS_24550</name>
</gene>
<comment type="caution">
    <text evidence="6">The sequence shown here is derived from an EMBL/GenBank/DDBJ whole genome shotgun (WGS) entry which is preliminary data.</text>
</comment>
<feature type="chain" id="PRO_5046323825" evidence="5">
    <location>
        <begin position="31"/>
        <end position="186"/>
    </location>
</feature>
<dbReference type="Gene3D" id="2.60.40.1090">
    <property type="entry name" value="Fimbrial-type adhesion domain"/>
    <property type="match status" value="1"/>
</dbReference>
<dbReference type="InterPro" id="IPR050263">
    <property type="entry name" value="Bact_Fimbrial_Adh_Pro"/>
</dbReference>
<dbReference type="RefSeq" id="WP_395130463.1">
    <property type="nucleotide sequence ID" value="NZ_JBIMPM010000035.1"/>
</dbReference>
<evidence type="ECO:0000313" key="7">
    <source>
        <dbReference type="Proteomes" id="UP001609186"/>
    </source>
</evidence>
<dbReference type="Proteomes" id="UP001609186">
    <property type="component" value="Unassembled WGS sequence"/>
</dbReference>
<comment type="similarity">
    <text evidence="2">Belongs to the fimbrial protein family.</text>
</comment>
<dbReference type="PANTHER" id="PTHR33420">
    <property type="entry name" value="FIMBRIAL SUBUNIT ELFA-RELATED"/>
    <property type="match status" value="1"/>
</dbReference>
<dbReference type="EMBL" id="JBIMPM010000035">
    <property type="protein sequence ID" value="MFH5254407.1"/>
    <property type="molecule type" value="Genomic_DNA"/>
</dbReference>
<keyword evidence="7" id="KW-1185">Reference proteome</keyword>
<feature type="signal peptide" evidence="5">
    <location>
        <begin position="1"/>
        <end position="30"/>
    </location>
</feature>
<accession>A0ABW7L9J2</accession>
<dbReference type="SUPFAM" id="SSF49401">
    <property type="entry name" value="Bacterial adhesins"/>
    <property type="match status" value="1"/>
</dbReference>
<evidence type="ECO:0000256" key="5">
    <source>
        <dbReference type="SAM" id="SignalP"/>
    </source>
</evidence>